<keyword evidence="2" id="KW-1185">Reference proteome</keyword>
<dbReference type="EMBL" id="CP006670">
    <property type="protein sequence ID" value="AGT34368.1"/>
    <property type="molecule type" value="Genomic_DNA"/>
</dbReference>
<dbReference type="AlphaFoldDB" id="S5ZBD5"/>
<dbReference type="KEGG" id="tlt:OCC_14460"/>
<protein>
    <submittedName>
        <fullName evidence="1">Uncharacterized protein</fullName>
    </submittedName>
</protein>
<dbReference type="HOGENOM" id="CLU_3338688_0_0_2"/>
<dbReference type="PaxDb" id="523849-OCC_14460"/>
<gene>
    <name evidence="1" type="ORF">OCC_14460</name>
</gene>
<evidence type="ECO:0000313" key="1">
    <source>
        <dbReference type="EMBL" id="AGT34368.1"/>
    </source>
</evidence>
<dbReference type="STRING" id="523849.OCC_14460"/>
<proteinExistence type="predicted"/>
<organism evidence="1 2">
    <name type="scientific">Thermococcus litoralis (strain ATCC 51850 / DSM 5473 / JCM 8560 / NS-C)</name>
    <dbReference type="NCBI Taxonomy" id="523849"/>
    <lineage>
        <taxon>Archaea</taxon>
        <taxon>Methanobacteriati</taxon>
        <taxon>Methanobacteriota</taxon>
        <taxon>Thermococci</taxon>
        <taxon>Thermococcales</taxon>
        <taxon>Thermococcaceae</taxon>
        <taxon>Thermococcus</taxon>
    </lineage>
</organism>
<evidence type="ECO:0000313" key="2">
    <source>
        <dbReference type="Proteomes" id="UP000015502"/>
    </source>
</evidence>
<reference evidence="1 2" key="1">
    <citation type="journal article" date="2012" name="J. Bacteriol.">
        <title>Genome sequence of the model hyperthermophilic archaeon Thermococcus litoralis NS-C.</title>
        <authorList>
            <person name="Gardner A.F."/>
            <person name="Kumar S."/>
            <person name="Perler F.B."/>
        </authorList>
    </citation>
    <scope>NUCLEOTIDE SEQUENCE [LARGE SCALE GENOMIC DNA]</scope>
    <source>
        <strain evidence="2">ATCC 51850 / DSM 5473 / JCM 8560 / NS-C</strain>
    </source>
</reference>
<name>S5ZBD5_THELN</name>
<sequence>MEASLFKAGWRSEQNIKRLMRVEALYTDVELNSPARD</sequence>
<accession>S5ZBD5</accession>
<dbReference type="Proteomes" id="UP000015502">
    <property type="component" value="Chromosome"/>
</dbReference>